<gene>
    <name evidence="4" type="ordered locus">Thal_0878</name>
</gene>
<dbReference type="Gene3D" id="1.25.40.10">
    <property type="entry name" value="Tetratricopeptide repeat domain"/>
    <property type="match status" value="4"/>
</dbReference>
<keyword evidence="2 3" id="KW-0802">TPR repeat</keyword>
<dbReference type="PROSITE" id="PS50293">
    <property type="entry name" value="TPR_REGION"/>
    <property type="match status" value="1"/>
</dbReference>
<evidence type="ECO:0000313" key="5">
    <source>
        <dbReference type="Proteomes" id="UP000002043"/>
    </source>
</evidence>
<dbReference type="eggNOG" id="COG1729">
    <property type="taxonomic scope" value="Bacteria"/>
</dbReference>
<reference evidence="5" key="1">
    <citation type="journal article" date="2010" name="Stand. Genomic Sci.">
        <title>Complete genome sequence of Thermocrinis albus type strain (HI 11/12T).</title>
        <authorList>
            <person name="Wirth R."/>
            <person name="Sikorski J."/>
            <person name="Brambilla E."/>
            <person name="Misra M."/>
            <person name="Lapidus A."/>
            <person name="Copeland A."/>
            <person name="Nolan M."/>
            <person name="Lucas S."/>
            <person name="Chen F."/>
            <person name="Tice H."/>
            <person name="Cheng J.F."/>
            <person name="Han C."/>
            <person name="Detter J.C."/>
            <person name="Tapia R."/>
            <person name="Bruce D."/>
            <person name="Goodwin L."/>
            <person name="Pitluck S."/>
            <person name="Pati A."/>
            <person name="Anderson I."/>
            <person name="Ivanova N."/>
            <person name="Mavromatis K."/>
            <person name="Mikhailova N."/>
            <person name="Chen A."/>
            <person name="Palaniappan K."/>
            <person name="Bilek Y."/>
            <person name="Hader T."/>
            <person name="Land M."/>
            <person name="Hauser L."/>
            <person name="Chang Y.J."/>
            <person name="Jeffries C.D."/>
            <person name="Tindall B.J."/>
            <person name="Rohde M."/>
            <person name="Goker M."/>
            <person name="Bristow J."/>
            <person name="Eisen J.A."/>
            <person name="Markowitz V."/>
            <person name="Hugenholtz P."/>
            <person name="Kyrpides N.C."/>
            <person name="Klenk H.P."/>
        </authorList>
    </citation>
    <scope>NUCLEOTIDE SEQUENCE [LARGE SCALE GENOMIC DNA]</scope>
    <source>
        <strain evidence="5">DSM 14484 / JCM 11386 / HI 11/12</strain>
    </source>
</reference>
<dbReference type="PANTHER" id="PTHR44858:SF18">
    <property type="entry name" value="TETRATRICOPEPTIDE REPEAT (TPR) PROTEIN"/>
    <property type="match status" value="1"/>
</dbReference>
<dbReference type="SMART" id="SM00028">
    <property type="entry name" value="TPR"/>
    <property type="match status" value="6"/>
</dbReference>
<evidence type="ECO:0000313" key="4">
    <source>
        <dbReference type="EMBL" id="ADC89510.1"/>
    </source>
</evidence>
<dbReference type="KEGG" id="tal:Thal_0878"/>
<dbReference type="OrthoDB" id="8292at2"/>
<dbReference type="STRING" id="638303.Thal_0878"/>
<dbReference type="GO" id="GO:0042802">
    <property type="term" value="F:identical protein binding"/>
    <property type="evidence" value="ECO:0007669"/>
    <property type="project" value="InterPro"/>
</dbReference>
<evidence type="ECO:0000256" key="3">
    <source>
        <dbReference type="PROSITE-ProRule" id="PRU00339"/>
    </source>
</evidence>
<dbReference type="InterPro" id="IPR011717">
    <property type="entry name" value="TPR-4"/>
</dbReference>
<name>D3SL80_THEAH</name>
<keyword evidence="5" id="KW-1185">Reference proteome</keyword>
<dbReference type="Pfam" id="PF13174">
    <property type="entry name" value="TPR_6"/>
    <property type="match status" value="2"/>
</dbReference>
<organism evidence="4 5">
    <name type="scientific">Thermocrinis albus (strain DSM 14484 / JCM 11386 / HI 11/12)</name>
    <dbReference type="NCBI Taxonomy" id="638303"/>
    <lineage>
        <taxon>Bacteria</taxon>
        <taxon>Pseudomonadati</taxon>
        <taxon>Aquificota</taxon>
        <taxon>Aquificia</taxon>
        <taxon>Aquificales</taxon>
        <taxon>Aquificaceae</taxon>
        <taxon>Thermocrinis</taxon>
    </lineage>
</organism>
<dbReference type="SUPFAM" id="SSF48452">
    <property type="entry name" value="TPR-like"/>
    <property type="match status" value="2"/>
</dbReference>
<dbReference type="RefSeq" id="WP_012991916.1">
    <property type="nucleotide sequence ID" value="NC_013894.1"/>
</dbReference>
<evidence type="ECO:0000256" key="2">
    <source>
        <dbReference type="ARBA" id="ARBA00022803"/>
    </source>
</evidence>
<dbReference type="PROSITE" id="PS50005">
    <property type="entry name" value="TPR"/>
    <property type="match status" value="2"/>
</dbReference>
<proteinExistence type="predicted"/>
<dbReference type="HOGENOM" id="CLU_334544_0_0_0"/>
<dbReference type="eggNOG" id="COG0457">
    <property type="taxonomic scope" value="Bacteria"/>
</dbReference>
<keyword evidence="1" id="KW-0677">Repeat</keyword>
<feature type="repeat" description="TPR" evidence="3">
    <location>
        <begin position="522"/>
        <end position="555"/>
    </location>
</feature>
<dbReference type="Pfam" id="PF13432">
    <property type="entry name" value="TPR_16"/>
    <property type="match status" value="1"/>
</dbReference>
<dbReference type="Pfam" id="PF07721">
    <property type="entry name" value="TPR_4"/>
    <property type="match status" value="1"/>
</dbReference>
<accession>D3SL80</accession>
<dbReference type="EMBL" id="CP001931">
    <property type="protein sequence ID" value="ADC89510.1"/>
    <property type="molecule type" value="Genomic_DNA"/>
</dbReference>
<protein>
    <submittedName>
        <fullName evidence="4">Tetratricopeptide TPR_2 repeat protein</fullName>
    </submittedName>
</protein>
<dbReference type="PANTHER" id="PTHR44858">
    <property type="entry name" value="TETRATRICOPEPTIDE REPEAT PROTEIN 6"/>
    <property type="match status" value="1"/>
</dbReference>
<dbReference type="InterPro" id="IPR050498">
    <property type="entry name" value="Ycf3"/>
</dbReference>
<feature type="repeat" description="TPR" evidence="3">
    <location>
        <begin position="488"/>
        <end position="521"/>
    </location>
</feature>
<sequence length="850" mass="98114">MWRLIALFSFLTGIFLWAQIKKEFELSVELRAQQIREKPKLEPPPLLPMGEGKVLDLSSHLLEPPKELELAEVSPLRDDSVGCGKPADMVAYKRGVDYYLMGRWEDAKRELSKVISMPSSYRPMALYLLGVMKVKEGDDNSALDYFKESCTFGHMYRKPACESYYALSFRKEGKPPANDDPFWKVVYSISVKGIISTPSCENVVFKKYCHYVQLFVAGQMSNHYHDSTALRRGVVLFFSGKWDEAKKIFQAYSKPLRPYRDIALYYLGVIAYKERDVSKALEYASVLESINTNLSNALYDLVSSEDYFLARMVYTLTHNRKYLEKAGIIAYNTGRYQLAYSSFMEAGDLEKASYSLMKMGDYEKVYDTLLEHQRELDADQYKLLLEAAYWAGKPMEPLLEYADKKFPQLAREYRGWDLFRQRRWKESLQYLDDPYYRALAYFNMKNYKEVITTLEKDDRLQARLLKAEAYLLLGNPAKARSYLTPQTDRELYLLGLSYFMEEDYNKAVEFFSRVPESSPLRPQALLKMGDAFYNMGDLSKAQETYRKVIEEYPDTPYARQATLALLEAKPTNMNIEQETKLIEDYLKKDPDSPTAQHLKLQLAKLYIQQNRLSDAQRLLLDLVGTPVESRALLLLADIEPDVKKRLVLLYKVYKEGPPTDAQLARQKLIDTYQKLGDKDSVAALLSEGSTEDKAKAVGIYVSMKNWEKALPLAKEVISSGYHSKDFDRSLMNLYRAKKDPQILEFLLLSPDKETSAWAKYTKAKEYEEAGDYRKALELLVDISLHYRGTQVYNKAVMDGVDILMRLGARKDASCFLNRVDESSLGRDERIKVERWRRALPPCEESKDASP</sequence>
<dbReference type="AlphaFoldDB" id="D3SL80"/>
<dbReference type="InterPro" id="IPR011990">
    <property type="entry name" value="TPR-like_helical_dom_sf"/>
</dbReference>
<evidence type="ECO:0000256" key="1">
    <source>
        <dbReference type="ARBA" id="ARBA00022737"/>
    </source>
</evidence>
<dbReference type="InterPro" id="IPR019734">
    <property type="entry name" value="TPR_rpt"/>
</dbReference>
<dbReference type="Proteomes" id="UP000002043">
    <property type="component" value="Chromosome"/>
</dbReference>